<keyword evidence="3" id="KW-1185">Reference proteome</keyword>
<name>A0AAN1XUX7_UNVUL</name>
<dbReference type="KEGG" id="vab:WPS_11450"/>
<proteinExistence type="predicted"/>
<dbReference type="EMBL" id="AP025523">
    <property type="protein sequence ID" value="BDE05869.1"/>
    <property type="molecule type" value="Genomic_DNA"/>
</dbReference>
<dbReference type="Proteomes" id="UP001317532">
    <property type="component" value="Chromosome"/>
</dbReference>
<organism evidence="2 3">
    <name type="scientific">Vulcanimicrobium alpinum</name>
    <dbReference type="NCBI Taxonomy" id="3016050"/>
    <lineage>
        <taxon>Bacteria</taxon>
        <taxon>Bacillati</taxon>
        <taxon>Vulcanimicrobiota</taxon>
        <taxon>Vulcanimicrobiia</taxon>
        <taxon>Vulcanimicrobiales</taxon>
        <taxon>Vulcanimicrobiaceae</taxon>
        <taxon>Vulcanimicrobium</taxon>
    </lineage>
</organism>
<evidence type="ECO:0000313" key="2">
    <source>
        <dbReference type="EMBL" id="BDE05869.1"/>
    </source>
</evidence>
<dbReference type="AlphaFoldDB" id="A0AAN1XUX7"/>
<evidence type="ECO:0000313" key="3">
    <source>
        <dbReference type="Proteomes" id="UP001317532"/>
    </source>
</evidence>
<feature type="compositionally biased region" description="Basic and acidic residues" evidence="1">
    <location>
        <begin position="63"/>
        <end position="97"/>
    </location>
</feature>
<feature type="region of interest" description="Disordered" evidence="1">
    <location>
        <begin position="57"/>
        <end position="102"/>
    </location>
</feature>
<reference evidence="2 3" key="1">
    <citation type="journal article" date="2022" name="ISME Commun">
        <title>Vulcanimicrobium alpinus gen. nov. sp. nov., the first cultivated representative of the candidate phylum 'Eremiobacterota', is a metabolically versatile aerobic anoxygenic phototroph.</title>
        <authorList>
            <person name="Yabe S."/>
            <person name="Muto K."/>
            <person name="Abe K."/>
            <person name="Yokota A."/>
            <person name="Staudigel H."/>
            <person name="Tebo B.M."/>
        </authorList>
    </citation>
    <scope>NUCLEOTIDE SEQUENCE [LARGE SCALE GENOMIC DNA]</scope>
    <source>
        <strain evidence="2 3">WC8-2</strain>
    </source>
</reference>
<accession>A0AAN1XUX7</accession>
<evidence type="ECO:0000256" key="1">
    <source>
        <dbReference type="SAM" id="MobiDB-lite"/>
    </source>
</evidence>
<dbReference type="AntiFam" id="ANF00095">
    <property type="entry name" value="Shadow ORF (opposite ABC transporters)"/>
</dbReference>
<gene>
    <name evidence="2" type="ORF">WPS_11450</name>
</gene>
<protein>
    <submittedName>
        <fullName evidence="2">Uncharacterized protein</fullName>
    </submittedName>
</protein>
<sequence>MQARRFRDLFPDGEHGVERRHRILKDHRDVAAADLAHLGFALRQQVLAFEEDAAALDPPVRGDQTHDRERGDRFAGARFADDPERGARFDGEREPVHGSDGAVFGLERRLEVVDLEQSQVLNPGQ</sequence>